<organism evidence="2 3">
    <name type="scientific">Gossypium australe</name>
    <dbReference type="NCBI Taxonomy" id="47621"/>
    <lineage>
        <taxon>Eukaryota</taxon>
        <taxon>Viridiplantae</taxon>
        <taxon>Streptophyta</taxon>
        <taxon>Embryophyta</taxon>
        <taxon>Tracheophyta</taxon>
        <taxon>Spermatophyta</taxon>
        <taxon>Magnoliopsida</taxon>
        <taxon>eudicotyledons</taxon>
        <taxon>Gunneridae</taxon>
        <taxon>Pentapetalae</taxon>
        <taxon>rosids</taxon>
        <taxon>malvids</taxon>
        <taxon>Malvales</taxon>
        <taxon>Malvaceae</taxon>
        <taxon>Malvoideae</taxon>
        <taxon>Gossypium</taxon>
    </lineage>
</organism>
<reference evidence="3" key="1">
    <citation type="journal article" date="2019" name="Plant Biotechnol. J.">
        <title>Genome sequencing of the Australian wild diploid species Gossypium australe highlights disease resistance and delayed gland morphogenesis.</title>
        <authorList>
            <person name="Cai Y."/>
            <person name="Cai X."/>
            <person name="Wang Q."/>
            <person name="Wang P."/>
            <person name="Zhang Y."/>
            <person name="Cai C."/>
            <person name="Xu Y."/>
            <person name="Wang K."/>
            <person name="Zhou Z."/>
            <person name="Wang C."/>
            <person name="Geng S."/>
            <person name="Li B."/>
            <person name="Dong Q."/>
            <person name="Hou Y."/>
            <person name="Wang H."/>
            <person name="Ai P."/>
            <person name="Liu Z."/>
            <person name="Yi F."/>
            <person name="Sun M."/>
            <person name="An G."/>
            <person name="Cheng J."/>
            <person name="Zhang Y."/>
            <person name="Shi Q."/>
            <person name="Xie Y."/>
            <person name="Shi X."/>
            <person name="Chang Y."/>
            <person name="Huang F."/>
            <person name="Chen Y."/>
            <person name="Hong S."/>
            <person name="Mi L."/>
            <person name="Sun Q."/>
            <person name="Zhang L."/>
            <person name="Zhou B."/>
            <person name="Peng R."/>
            <person name="Zhang X."/>
            <person name="Liu F."/>
        </authorList>
    </citation>
    <scope>NUCLEOTIDE SEQUENCE [LARGE SCALE GENOMIC DNA]</scope>
    <source>
        <strain evidence="3">cv. PA1801</strain>
    </source>
</reference>
<dbReference type="Pfam" id="PF25597">
    <property type="entry name" value="SH3_retrovirus"/>
    <property type="match status" value="1"/>
</dbReference>
<evidence type="ECO:0000313" key="3">
    <source>
        <dbReference type="Proteomes" id="UP000325315"/>
    </source>
</evidence>
<evidence type="ECO:0000313" key="2">
    <source>
        <dbReference type="EMBL" id="KAA3484106.1"/>
    </source>
</evidence>
<name>A0A5B6WS34_9ROSI</name>
<dbReference type="Proteomes" id="UP000325315">
    <property type="component" value="Unassembled WGS sequence"/>
</dbReference>
<dbReference type="AlphaFoldDB" id="A0A5B6WS34"/>
<dbReference type="OrthoDB" id="1727805at2759"/>
<protein>
    <submittedName>
        <fullName evidence="2">Retrovirus-related Pol polyprotein from transposon TNT 1-94</fullName>
    </submittedName>
</protein>
<gene>
    <name evidence="2" type="ORF">EPI10_006213</name>
</gene>
<feature type="domain" description="Retroviral polymerase SH3-like" evidence="1">
    <location>
        <begin position="5"/>
        <end position="65"/>
    </location>
</feature>
<proteinExistence type="predicted"/>
<accession>A0A5B6WS34</accession>
<evidence type="ECO:0000259" key="1">
    <source>
        <dbReference type="Pfam" id="PF25597"/>
    </source>
</evidence>
<dbReference type="InterPro" id="IPR057670">
    <property type="entry name" value="SH3_retrovirus"/>
</dbReference>
<keyword evidence="3" id="KW-1185">Reference proteome</keyword>
<sequence>MVFSCVCFVHLRHGSKLDPRIVKCVFIGYSPTQKGYKCYHPPFRKYYVSMNVTFCEDEPYFSSSQPSLQGEVIENEEMTPCSVTLPRENLVSAETSIQEKTSEQLLDRPNLSTYTRKGKKEDVIIQSTLCPDSSLSGESSLLEFATDLELPIAQRKGVRTCTLHPISNFVSYDSLSSFYRDFTVFILYVCFTGLERNYH</sequence>
<dbReference type="EMBL" id="SMMG02000002">
    <property type="protein sequence ID" value="KAA3484106.1"/>
    <property type="molecule type" value="Genomic_DNA"/>
</dbReference>
<comment type="caution">
    <text evidence="2">The sequence shown here is derived from an EMBL/GenBank/DDBJ whole genome shotgun (WGS) entry which is preliminary data.</text>
</comment>